<proteinExistence type="inferred from homology"/>
<keyword evidence="5" id="KW-0539">Nucleus</keyword>
<dbReference type="PROSITE" id="PS50294">
    <property type="entry name" value="WD_REPEATS_REGION"/>
    <property type="match status" value="1"/>
</dbReference>
<dbReference type="PANTHER" id="PTHR19861:SF0">
    <property type="entry name" value="WD REPEAT-CONTAINING PROTEIN 82"/>
    <property type="match status" value="1"/>
</dbReference>
<dbReference type="PROSITE" id="PS50082">
    <property type="entry name" value="WD_REPEATS_2"/>
    <property type="match status" value="2"/>
</dbReference>
<evidence type="ECO:0000256" key="2">
    <source>
        <dbReference type="ARBA" id="ARBA00005616"/>
    </source>
</evidence>
<dbReference type="InterPro" id="IPR001680">
    <property type="entry name" value="WD40_rpt"/>
</dbReference>
<dbReference type="AlphaFoldDB" id="A0A1V2L7Z3"/>
<comment type="caution">
    <text evidence="7">The sequence shown here is derived from an EMBL/GenBank/DDBJ whole genome shotgun (WGS) entry which is preliminary data.</text>
</comment>
<dbReference type="GO" id="GO:0016070">
    <property type="term" value="P:RNA metabolic process"/>
    <property type="evidence" value="ECO:0007669"/>
    <property type="project" value="UniProtKB-ARBA"/>
</dbReference>
<dbReference type="PANTHER" id="PTHR19861">
    <property type="entry name" value="WD40 REPEAT PROTEIN SWD2"/>
    <property type="match status" value="1"/>
</dbReference>
<dbReference type="GO" id="GO:0003682">
    <property type="term" value="F:chromatin binding"/>
    <property type="evidence" value="ECO:0007669"/>
    <property type="project" value="TreeGrafter"/>
</dbReference>
<dbReference type="InterPro" id="IPR015943">
    <property type="entry name" value="WD40/YVTN_repeat-like_dom_sf"/>
</dbReference>
<gene>
    <name evidence="7" type="ORF">BON22_2479</name>
</gene>
<feature type="repeat" description="WD" evidence="6">
    <location>
        <begin position="262"/>
        <end position="294"/>
    </location>
</feature>
<keyword evidence="8" id="KW-1185">Reference proteome</keyword>
<dbReference type="Proteomes" id="UP000189513">
    <property type="component" value="Unassembled WGS sequence"/>
</dbReference>
<reference evidence="8" key="1">
    <citation type="journal article" date="2017" name="Genome Announc.">
        <title>Genome sequences of Cyberlindnera fabianii 65, Pichia kudriavzevii 129, and Saccharomyces cerevisiae 131 isolated from fermented masau fruits in Zimbabwe.</title>
        <authorList>
            <person name="van Rijswijck I.M.H."/>
            <person name="Derks M.F.L."/>
            <person name="Abee T."/>
            <person name="de Ridder D."/>
            <person name="Smid E.J."/>
        </authorList>
    </citation>
    <scope>NUCLEOTIDE SEQUENCE [LARGE SCALE GENOMIC DNA]</scope>
    <source>
        <strain evidence="8">65</strain>
    </source>
</reference>
<dbReference type="OMA" id="HNEGYIR"/>
<dbReference type="Gene3D" id="2.130.10.10">
    <property type="entry name" value="YVTN repeat-like/Quinoprotein amine dehydrogenase"/>
    <property type="match status" value="1"/>
</dbReference>
<dbReference type="EMBL" id="MPUK01000004">
    <property type="protein sequence ID" value="ONH67735.1"/>
    <property type="molecule type" value="Genomic_DNA"/>
</dbReference>
<evidence type="ECO:0000256" key="5">
    <source>
        <dbReference type="ARBA" id="ARBA00023242"/>
    </source>
</evidence>
<organism evidence="7 8">
    <name type="scientific">Cyberlindnera fabianii</name>
    <name type="common">Yeast</name>
    <name type="synonym">Hansenula fabianii</name>
    <dbReference type="NCBI Taxonomy" id="36022"/>
    <lineage>
        <taxon>Eukaryota</taxon>
        <taxon>Fungi</taxon>
        <taxon>Dikarya</taxon>
        <taxon>Ascomycota</taxon>
        <taxon>Saccharomycotina</taxon>
        <taxon>Saccharomycetes</taxon>
        <taxon>Phaffomycetales</taxon>
        <taxon>Phaffomycetaceae</taxon>
        <taxon>Cyberlindnera</taxon>
    </lineage>
</organism>
<dbReference type="STRING" id="36022.A0A1V2L7Z3"/>
<evidence type="ECO:0000313" key="8">
    <source>
        <dbReference type="Proteomes" id="UP000189513"/>
    </source>
</evidence>
<evidence type="ECO:0000256" key="6">
    <source>
        <dbReference type="PROSITE-ProRule" id="PRU00221"/>
    </source>
</evidence>
<dbReference type="SMART" id="SM00320">
    <property type="entry name" value="WD40"/>
    <property type="match status" value="3"/>
</dbReference>
<dbReference type="InterPro" id="IPR036322">
    <property type="entry name" value="WD40_repeat_dom_sf"/>
</dbReference>
<keyword evidence="4" id="KW-0677">Repeat</keyword>
<sequence length="340" mass="37860">MSRSRPQEPLKQAQFTKEVCLSFRVSKSFAKEKEPDTIITSMDYDDAGRYLVTTSVDDTISLYDSVTGRSAGVTNSKKYGCHLTRFTHKDRCCVFSTTKGPDSRIGHLDITKGAFLRYYTGHDAQVTSIEMNPRHDTFVSAAMDDTVKMWDLRASNAQATVPSAAETHVSMDPSGQVLCISSAREGTAAFYVLKTMTQFDRTVKLPDGFLWNKVEFSNDNKFILFSSVNGDHILLDAFEFTLVARLCGVTVIPSSGFPHTGSASFTPDGKYVFSGNGNGNVLLWSLKKEDYENNELPHDIHPLAPLEDDVTPRMLLFNPKHMQFTTADTQVKMWLPTAGF</sequence>
<dbReference type="GO" id="GO:0048188">
    <property type="term" value="C:Set1C/COMPASS complex"/>
    <property type="evidence" value="ECO:0007669"/>
    <property type="project" value="TreeGrafter"/>
</dbReference>
<dbReference type="VEuPathDB" id="FungiDB:BON22_2479"/>
<name>A0A1V2L7Z3_CYBFA</name>
<dbReference type="SUPFAM" id="SSF50978">
    <property type="entry name" value="WD40 repeat-like"/>
    <property type="match status" value="1"/>
</dbReference>
<evidence type="ECO:0000256" key="3">
    <source>
        <dbReference type="ARBA" id="ARBA00022574"/>
    </source>
</evidence>
<dbReference type="InterPro" id="IPR037867">
    <property type="entry name" value="Swd2/WDR82"/>
</dbReference>
<comment type="subcellular location">
    <subcellularLocation>
        <location evidence="1">Nucleus</location>
    </subcellularLocation>
</comment>
<evidence type="ECO:0000256" key="4">
    <source>
        <dbReference type="ARBA" id="ARBA00022737"/>
    </source>
</evidence>
<comment type="similarity">
    <text evidence="2">Belongs to the WD repeat SWD2 family.</text>
</comment>
<dbReference type="Pfam" id="PF00400">
    <property type="entry name" value="WD40"/>
    <property type="match status" value="3"/>
</dbReference>
<accession>A0A1V2L7Z3</accession>
<evidence type="ECO:0000313" key="7">
    <source>
        <dbReference type="EMBL" id="ONH67735.1"/>
    </source>
</evidence>
<protein>
    <submittedName>
        <fullName evidence="7">COMPASS component SWD2</fullName>
    </submittedName>
</protein>
<feature type="repeat" description="WD" evidence="6">
    <location>
        <begin position="119"/>
        <end position="160"/>
    </location>
</feature>
<keyword evidence="3 6" id="KW-0853">WD repeat</keyword>
<evidence type="ECO:0000256" key="1">
    <source>
        <dbReference type="ARBA" id="ARBA00004123"/>
    </source>
</evidence>